<dbReference type="AlphaFoldDB" id="A0A6C0DM00"/>
<evidence type="ECO:0000313" key="1">
    <source>
        <dbReference type="EMBL" id="QHT17597.1"/>
    </source>
</evidence>
<accession>A0A6C0DM00</accession>
<sequence length="190" mass="22184">MLDKFNEIIITVVLIIQSIIELNNKIIYLLYLCNITFIDKNAKKAYIEYEEPNEPEPPNVPEPKPKNQFIINDYTMISNYNFLKSKIIRCLIRNDKLNNISEGTKYMTILIDIYNTMTPDNIIKNTSFNIKIGKVQGNNYKYHEKLNMSIPKSKPANNTLSEICRIVKINNYKIDMDIELSDNKIIKISI</sequence>
<protein>
    <submittedName>
        <fullName evidence="1">Uncharacterized protein</fullName>
    </submittedName>
</protein>
<reference evidence="1" key="1">
    <citation type="journal article" date="2020" name="Nature">
        <title>Giant virus diversity and host interactions through global metagenomics.</title>
        <authorList>
            <person name="Schulz F."/>
            <person name="Roux S."/>
            <person name="Paez-Espino D."/>
            <person name="Jungbluth S."/>
            <person name="Walsh D.A."/>
            <person name="Denef V.J."/>
            <person name="McMahon K.D."/>
            <person name="Konstantinidis K.T."/>
            <person name="Eloe-Fadrosh E.A."/>
            <person name="Kyrpides N.C."/>
            <person name="Woyke T."/>
        </authorList>
    </citation>
    <scope>NUCLEOTIDE SEQUENCE</scope>
    <source>
        <strain evidence="1">GVMAG-M-3300023174-30</strain>
    </source>
</reference>
<proteinExistence type="predicted"/>
<dbReference type="EMBL" id="MN739643">
    <property type="protein sequence ID" value="QHT17597.1"/>
    <property type="molecule type" value="Genomic_DNA"/>
</dbReference>
<organism evidence="1">
    <name type="scientific">viral metagenome</name>
    <dbReference type="NCBI Taxonomy" id="1070528"/>
    <lineage>
        <taxon>unclassified sequences</taxon>
        <taxon>metagenomes</taxon>
        <taxon>organismal metagenomes</taxon>
    </lineage>
</organism>
<name>A0A6C0DM00_9ZZZZ</name>